<feature type="domain" description="EF-hand" evidence="9">
    <location>
        <begin position="386"/>
        <end position="421"/>
    </location>
</feature>
<name>A0A8S1MV94_9CILI</name>
<evidence type="ECO:0000256" key="2">
    <source>
        <dbReference type="ARBA" id="ARBA00022527"/>
    </source>
</evidence>
<evidence type="ECO:0000259" key="9">
    <source>
        <dbReference type="PROSITE" id="PS50222"/>
    </source>
</evidence>
<dbReference type="PANTHER" id="PTHR24349">
    <property type="entry name" value="SERINE/THREONINE-PROTEIN KINASE"/>
    <property type="match status" value="1"/>
</dbReference>
<dbReference type="PROSITE" id="PS50011">
    <property type="entry name" value="PROTEIN_KINASE_DOM"/>
    <property type="match status" value="1"/>
</dbReference>
<keyword evidence="3" id="KW-0808">Transferase</keyword>
<keyword evidence="4" id="KW-0547">Nucleotide-binding</keyword>
<evidence type="ECO:0000256" key="4">
    <source>
        <dbReference type="ARBA" id="ARBA00022741"/>
    </source>
</evidence>
<keyword evidence="5" id="KW-0418">Kinase</keyword>
<dbReference type="GO" id="GO:0005524">
    <property type="term" value="F:ATP binding"/>
    <property type="evidence" value="ECO:0007669"/>
    <property type="project" value="UniProtKB-KW"/>
</dbReference>
<evidence type="ECO:0000256" key="6">
    <source>
        <dbReference type="ARBA" id="ARBA00022840"/>
    </source>
</evidence>
<evidence type="ECO:0008006" key="12">
    <source>
        <dbReference type="Google" id="ProtNLM"/>
    </source>
</evidence>
<dbReference type="SMART" id="SM00220">
    <property type="entry name" value="S_TKc"/>
    <property type="match status" value="1"/>
</dbReference>
<dbReference type="Pfam" id="PF00069">
    <property type="entry name" value="Pkinase"/>
    <property type="match status" value="1"/>
</dbReference>
<comment type="similarity">
    <text evidence="7">Belongs to the protein kinase superfamily. Ser/Thr protein kinase family. CDPK subfamily.</text>
</comment>
<feature type="domain" description="Protein kinase" evidence="8">
    <location>
        <begin position="99"/>
        <end position="344"/>
    </location>
</feature>
<organism evidence="10 11">
    <name type="scientific">Paramecium sonneborni</name>
    <dbReference type="NCBI Taxonomy" id="65129"/>
    <lineage>
        <taxon>Eukaryota</taxon>
        <taxon>Sar</taxon>
        <taxon>Alveolata</taxon>
        <taxon>Ciliophora</taxon>
        <taxon>Intramacronucleata</taxon>
        <taxon>Oligohymenophorea</taxon>
        <taxon>Peniculida</taxon>
        <taxon>Parameciidae</taxon>
        <taxon>Paramecium</taxon>
    </lineage>
</organism>
<gene>
    <name evidence="10" type="ORF">PSON_ATCC_30995.1.T0460072</name>
</gene>
<dbReference type="AlphaFoldDB" id="A0A8S1MV94"/>
<dbReference type="InterPro" id="IPR000719">
    <property type="entry name" value="Prot_kinase_dom"/>
</dbReference>
<keyword evidence="6" id="KW-0067">ATP-binding</keyword>
<dbReference type="InterPro" id="IPR050205">
    <property type="entry name" value="CDPK_Ser/Thr_kinases"/>
</dbReference>
<protein>
    <recommendedName>
        <fullName evidence="12">Calcium-dependent protein kinase</fullName>
    </recommendedName>
</protein>
<dbReference type="GO" id="GO:0005509">
    <property type="term" value="F:calcium ion binding"/>
    <property type="evidence" value="ECO:0007669"/>
    <property type="project" value="InterPro"/>
</dbReference>
<comment type="cofactor">
    <cofactor evidence="1">
        <name>Mg(2+)</name>
        <dbReference type="ChEBI" id="CHEBI:18420"/>
    </cofactor>
</comment>
<evidence type="ECO:0000256" key="3">
    <source>
        <dbReference type="ARBA" id="ARBA00022679"/>
    </source>
</evidence>
<keyword evidence="11" id="KW-1185">Reference proteome</keyword>
<keyword evidence="2" id="KW-0723">Serine/threonine-protein kinase</keyword>
<evidence type="ECO:0000256" key="1">
    <source>
        <dbReference type="ARBA" id="ARBA00001946"/>
    </source>
</evidence>
<accession>A0A8S1MV94</accession>
<dbReference type="GO" id="GO:0004674">
    <property type="term" value="F:protein serine/threonine kinase activity"/>
    <property type="evidence" value="ECO:0007669"/>
    <property type="project" value="UniProtKB-KW"/>
</dbReference>
<reference evidence="10" key="1">
    <citation type="submission" date="2021-01" db="EMBL/GenBank/DDBJ databases">
        <authorList>
            <consortium name="Genoscope - CEA"/>
            <person name="William W."/>
        </authorList>
    </citation>
    <scope>NUCLEOTIDE SEQUENCE</scope>
</reference>
<dbReference type="OrthoDB" id="298508at2759"/>
<dbReference type="InterPro" id="IPR002048">
    <property type="entry name" value="EF_hand_dom"/>
</dbReference>
<dbReference type="Proteomes" id="UP000692954">
    <property type="component" value="Unassembled WGS sequence"/>
</dbReference>
<comment type="caution">
    <text evidence="10">The sequence shown here is derived from an EMBL/GenBank/DDBJ whole genome shotgun (WGS) entry which is preliminary data.</text>
</comment>
<proteinExistence type="inferred from homology"/>
<evidence type="ECO:0000313" key="11">
    <source>
        <dbReference type="Proteomes" id="UP000692954"/>
    </source>
</evidence>
<dbReference type="PROSITE" id="PS50222">
    <property type="entry name" value="EF_HAND_2"/>
    <property type="match status" value="1"/>
</dbReference>
<evidence type="ECO:0000256" key="7">
    <source>
        <dbReference type="ARBA" id="ARBA00024334"/>
    </source>
</evidence>
<evidence type="ECO:0000259" key="8">
    <source>
        <dbReference type="PROSITE" id="PS50011"/>
    </source>
</evidence>
<sequence>MGICQTQVKKNQADPKFMINNKVDKIKNEFSATQDTRYKAPGSLQTNSLKQINSPKSTGYLVPRCQQTKAGLMKLAGQISNSPQPGQVLILEMSASKKYSLMKKLKGQDAKQILSNNKTGIIVEMESFLKEQEESLQYVKWLQKAQLDHPNLNRILEIYQDQNAYQVIYEFFDGKSLSDLVSEDKRISTTQITQIMEQIISIISYLHSLNLTHGNLTLDSFQFKRNKNEILIKLIDLKKVKIKDFESIEVLKFMSPECLNHPNNYTTARDVWALGMICYALTYGNLPYTFQQNCDYSQTLSIIRMTTIQFNEPDSQITQFIKKMLVHHSKTRITLSQLQQEQFLKENKVKLQSPQEVLLNNTKLAKPCCILQEMILCYFVQEFNWEEYIQIQKLFSEGDQDMDGYLRKEELSNLYKQYLNEPNPQVLADQIFLQYDINQENGINNQQFLSLASSRDIILTQRNIEIGFQILSANKKEITLKGLKRHFNSDSDELIDEFIRITNEEKILTLKQFQKLLQLLI</sequence>
<evidence type="ECO:0000313" key="10">
    <source>
        <dbReference type="EMBL" id="CAD8084090.1"/>
    </source>
</evidence>
<evidence type="ECO:0000256" key="5">
    <source>
        <dbReference type="ARBA" id="ARBA00022777"/>
    </source>
</evidence>
<dbReference type="EMBL" id="CAJJDN010000046">
    <property type="protein sequence ID" value="CAD8084090.1"/>
    <property type="molecule type" value="Genomic_DNA"/>
</dbReference>